<protein>
    <submittedName>
        <fullName evidence="2">Retinoblastoma-associated-like</fullName>
    </submittedName>
</protein>
<keyword evidence="3" id="KW-1185">Reference proteome</keyword>
<comment type="caution">
    <text evidence="2">The sequence shown here is derived from an EMBL/GenBank/DDBJ whole genome shotgun (WGS) entry which is preliminary data.</text>
</comment>
<dbReference type="EMBL" id="LHPG02000018">
    <property type="protein sequence ID" value="PRW32980.1"/>
    <property type="molecule type" value="Genomic_DNA"/>
</dbReference>
<evidence type="ECO:0000256" key="1">
    <source>
        <dbReference type="SAM" id="MobiDB-lite"/>
    </source>
</evidence>
<dbReference type="AlphaFoldDB" id="A0A2P6TFU4"/>
<evidence type="ECO:0000313" key="3">
    <source>
        <dbReference type="Proteomes" id="UP000239899"/>
    </source>
</evidence>
<dbReference type="Gene3D" id="1.10.472.10">
    <property type="entry name" value="Cyclin-like"/>
    <property type="match status" value="1"/>
</dbReference>
<proteinExistence type="predicted"/>
<dbReference type="Proteomes" id="UP000239899">
    <property type="component" value="Unassembled WGS sequence"/>
</dbReference>
<dbReference type="OrthoDB" id="512929at2759"/>
<name>A0A2P6TFU4_CHLSO</name>
<sequence length="490" mass="52118">MAAAGPGGPIPVWHEYGEAGAEANQGQQQQQQQQAAQPPLGSSAARDWLAAVARRCESAEGAQAKAALNELLRCGSRARDKVVAVANRARQAIGTDRVVEQMVQGADLQLGLVNACVEVVNYAHLRSREHAFPWATLQLGRLHYALELWQVGGSWGCDWVCDFTEKGIVGAEGAVPGIPEEVAEYLAAIQVRVEEELAFIDSSSIFGRIVAVGATWHQDASSDEVADSPAGGKARPARRRSTVVRPGGDAALVARFLSNLARTAMMRTSSVMMDEWPQLRTACPELGARACIVADLLLAEHLELLFGQHVSVAIACAIYYTLRLHDQRLPFRKLTTLMAEVLPNHDEQTFARVELPPLDGSGWDGSRDYGDTRAWYNQIFLNAFSEYDPSTLFGDDEGLAPTPSKAALEAPLVEPRLPEATAKPAAPRLLDATAKPAASLAAAGGAALAAAGWGGAASGGSKAQKGQPRKPLGKLDNKGNSGKGSVLRAR</sequence>
<feature type="region of interest" description="Disordered" evidence="1">
    <location>
        <begin position="21"/>
        <end position="40"/>
    </location>
</feature>
<organism evidence="2 3">
    <name type="scientific">Chlorella sorokiniana</name>
    <name type="common">Freshwater green alga</name>
    <dbReference type="NCBI Taxonomy" id="3076"/>
    <lineage>
        <taxon>Eukaryota</taxon>
        <taxon>Viridiplantae</taxon>
        <taxon>Chlorophyta</taxon>
        <taxon>core chlorophytes</taxon>
        <taxon>Trebouxiophyceae</taxon>
        <taxon>Chlorellales</taxon>
        <taxon>Chlorellaceae</taxon>
        <taxon>Chlorella clade</taxon>
        <taxon>Chlorella</taxon>
    </lineage>
</organism>
<gene>
    <name evidence="2" type="ORF">C2E21_7964</name>
</gene>
<evidence type="ECO:0000313" key="2">
    <source>
        <dbReference type="EMBL" id="PRW32980.1"/>
    </source>
</evidence>
<feature type="compositionally biased region" description="Low complexity" evidence="1">
    <location>
        <begin position="21"/>
        <end position="37"/>
    </location>
</feature>
<accession>A0A2P6TFU4</accession>
<reference evidence="2 3" key="1">
    <citation type="journal article" date="2018" name="Plant J.">
        <title>Genome sequences of Chlorella sorokiniana UTEX 1602 and Micractinium conductrix SAG 241.80: implications to maltose excretion by a green alga.</title>
        <authorList>
            <person name="Arriola M.B."/>
            <person name="Velmurugan N."/>
            <person name="Zhang Y."/>
            <person name="Plunkett M.H."/>
            <person name="Hondzo H."/>
            <person name="Barney B.M."/>
        </authorList>
    </citation>
    <scope>NUCLEOTIDE SEQUENCE [LARGE SCALE GENOMIC DNA]</scope>
    <source>
        <strain evidence="3">UTEX 1602</strain>
    </source>
</reference>
<feature type="region of interest" description="Disordered" evidence="1">
    <location>
        <begin position="452"/>
        <end position="490"/>
    </location>
</feature>